<dbReference type="RefSeq" id="WP_187542068.1">
    <property type="nucleotide sequence ID" value="NZ_CP060717.1"/>
</dbReference>
<name>A0A7G9SB46_9SPHN</name>
<dbReference type="PANTHER" id="PTHR43194:SF2">
    <property type="entry name" value="PEROXISOMAL MEMBRANE PROTEIN LPX1"/>
    <property type="match status" value="1"/>
</dbReference>
<keyword evidence="3" id="KW-1185">Reference proteome</keyword>
<dbReference type="Proteomes" id="UP000515955">
    <property type="component" value="Chromosome"/>
</dbReference>
<dbReference type="InterPro" id="IPR029058">
    <property type="entry name" value="AB_hydrolase_fold"/>
</dbReference>
<dbReference type="Gene3D" id="3.40.50.1820">
    <property type="entry name" value="alpha/beta hydrolase"/>
    <property type="match status" value="1"/>
</dbReference>
<feature type="domain" description="AB hydrolase-1" evidence="1">
    <location>
        <begin position="24"/>
        <end position="245"/>
    </location>
</feature>
<gene>
    <name evidence="2" type="ORF">H9L12_12950</name>
</gene>
<evidence type="ECO:0000313" key="3">
    <source>
        <dbReference type="Proteomes" id="UP000515955"/>
    </source>
</evidence>
<dbReference type="InterPro" id="IPR000073">
    <property type="entry name" value="AB_hydrolase_1"/>
</dbReference>
<evidence type="ECO:0000313" key="2">
    <source>
        <dbReference type="EMBL" id="QNN65071.1"/>
    </source>
</evidence>
<sequence>MAVIELDGGAIGAEEVGREHDALPIIFLHGVGSTKAVWRPQLVHFGKKRRAIAFDYPGYGESAPRHGADRDEFARAILQAMDALGIERAHICGLSLGGVIAIAIAHLEPDRVASLILADSFAVHPDGQAIHDRSVAASRAMAMRDLAEARAPLLLGSAASEALKAEVIDTMATIDPEAYRLGAAAVWLADQRDRAAAVNAPALVLFGTEDTITPPALSSELARLIPGARLASVDGAGHLANIEQPAAFNMAVDLFLAMNEPRP</sequence>
<reference evidence="2 3" key="1">
    <citation type="submission" date="2020-08" db="EMBL/GenBank/DDBJ databases">
        <title>Genome sequence of Sphingomonas rhizophila KACC 19189T.</title>
        <authorList>
            <person name="Hyun D.-W."/>
            <person name="Bae J.-W."/>
        </authorList>
    </citation>
    <scope>NUCLEOTIDE SEQUENCE [LARGE SCALE GENOMIC DNA]</scope>
    <source>
        <strain evidence="2 3">KACC 19189</strain>
    </source>
</reference>
<dbReference type="SUPFAM" id="SSF53474">
    <property type="entry name" value="alpha/beta-Hydrolases"/>
    <property type="match status" value="1"/>
</dbReference>
<dbReference type="Pfam" id="PF00561">
    <property type="entry name" value="Abhydrolase_1"/>
    <property type="match status" value="1"/>
</dbReference>
<dbReference type="KEGG" id="srhi:H9L12_12950"/>
<dbReference type="InterPro" id="IPR050228">
    <property type="entry name" value="Carboxylesterase_BioH"/>
</dbReference>
<protein>
    <submittedName>
        <fullName evidence="2">Alpha/beta fold hydrolase</fullName>
    </submittedName>
</protein>
<proteinExistence type="predicted"/>
<dbReference type="PANTHER" id="PTHR43194">
    <property type="entry name" value="HYDROLASE ALPHA/BETA FOLD FAMILY"/>
    <property type="match status" value="1"/>
</dbReference>
<dbReference type="AlphaFoldDB" id="A0A7G9SB46"/>
<dbReference type="GO" id="GO:0016787">
    <property type="term" value="F:hydrolase activity"/>
    <property type="evidence" value="ECO:0007669"/>
    <property type="project" value="UniProtKB-KW"/>
</dbReference>
<keyword evidence="2" id="KW-0378">Hydrolase</keyword>
<dbReference type="PRINTS" id="PR00111">
    <property type="entry name" value="ABHYDROLASE"/>
</dbReference>
<accession>A0A7G9SB46</accession>
<organism evidence="2 3">
    <name type="scientific">Sphingomonas rhizophila</name>
    <dbReference type="NCBI Taxonomy" id="2071607"/>
    <lineage>
        <taxon>Bacteria</taxon>
        <taxon>Pseudomonadati</taxon>
        <taxon>Pseudomonadota</taxon>
        <taxon>Alphaproteobacteria</taxon>
        <taxon>Sphingomonadales</taxon>
        <taxon>Sphingomonadaceae</taxon>
        <taxon>Sphingomonas</taxon>
    </lineage>
</organism>
<dbReference type="EMBL" id="CP060717">
    <property type="protein sequence ID" value="QNN65071.1"/>
    <property type="molecule type" value="Genomic_DNA"/>
</dbReference>
<evidence type="ECO:0000259" key="1">
    <source>
        <dbReference type="Pfam" id="PF00561"/>
    </source>
</evidence>